<name>A0A1F7RF27_9BACT</name>
<comment type="function">
    <text evidence="5">Catalyzes the NADPH-dependent reduction of 7-cyano-7-deazaguanine (preQ0) to 7-aminomethyl-7-deazaguanine (preQ1).</text>
</comment>
<dbReference type="PIRSF" id="PIRSF027377">
    <property type="entry name" value="Nitrile_oxidored_QueF"/>
    <property type="match status" value="1"/>
</dbReference>
<evidence type="ECO:0000313" key="7">
    <source>
        <dbReference type="Proteomes" id="UP000178526"/>
    </source>
</evidence>
<comment type="similarity">
    <text evidence="5">Belongs to the GTP cyclohydrolase I family. QueF type 1 subfamily.</text>
</comment>
<evidence type="ECO:0000256" key="1">
    <source>
        <dbReference type="ARBA" id="ARBA00022490"/>
    </source>
</evidence>
<evidence type="ECO:0000256" key="5">
    <source>
        <dbReference type="HAMAP-Rule" id="MF_00818"/>
    </source>
</evidence>
<organism evidence="6 7">
    <name type="scientific">Candidatus Schekmanbacteria bacterium GWA2_38_11</name>
    <dbReference type="NCBI Taxonomy" id="1817876"/>
    <lineage>
        <taxon>Bacteria</taxon>
        <taxon>Candidatus Schekmaniibacteriota</taxon>
    </lineage>
</organism>
<feature type="binding site" evidence="5">
    <location>
        <begin position="79"/>
        <end position="80"/>
    </location>
    <ligand>
        <name>substrate</name>
    </ligand>
</feature>
<dbReference type="GO" id="GO:0033739">
    <property type="term" value="F:preQ1 synthase activity"/>
    <property type="evidence" value="ECO:0007669"/>
    <property type="project" value="UniProtKB-UniRule"/>
</dbReference>
<dbReference type="GO" id="GO:0005737">
    <property type="term" value="C:cytoplasm"/>
    <property type="evidence" value="ECO:0007669"/>
    <property type="project" value="UniProtKB-SubCell"/>
</dbReference>
<dbReference type="AlphaFoldDB" id="A0A1F7RF27"/>
<dbReference type="PANTHER" id="PTHR34354">
    <property type="entry name" value="NADPH-DEPENDENT 7-CYANO-7-DEAZAGUANINE REDUCTASE"/>
    <property type="match status" value="1"/>
</dbReference>
<keyword evidence="4 5" id="KW-0560">Oxidoreductase</keyword>
<protein>
    <recommendedName>
        <fullName evidence="5">NADPH-dependent 7-cyano-7-deazaguanine reductase</fullName>
        <ecNumber evidence="5">1.7.1.13</ecNumber>
    </recommendedName>
    <alternativeName>
        <fullName evidence="5">7-cyano-7-carbaguanine reductase</fullName>
    </alternativeName>
    <alternativeName>
        <fullName evidence="5">NADPH-dependent nitrile oxidoreductase</fullName>
    </alternativeName>
    <alternativeName>
        <fullName evidence="5">PreQ(0) reductase</fullName>
    </alternativeName>
</protein>
<accession>A0A1F7RF27</accession>
<comment type="subcellular location">
    <subcellularLocation>
        <location evidence="5">Cytoplasm</location>
    </subcellularLocation>
</comment>
<evidence type="ECO:0000256" key="4">
    <source>
        <dbReference type="ARBA" id="ARBA00023002"/>
    </source>
</evidence>
<dbReference type="GO" id="GO:0008616">
    <property type="term" value="P:tRNA queuosine(34) biosynthetic process"/>
    <property type="evidence" value="ECO:0007669"/>
    <property type="project" value="UniProtKB-UniRule"/>
</dbReference>
<evidence type="ECO:0000256" key="2">
    <source>
        <dbReference type="ARBA" id="ARBA00022785"/>
    </source>
</evidence>
<dbReference type="InterPro" id="IPR050084">
    <property type="entry name" value="NADPH_dep_7-cyano-7-deazaG_red"/>
</dbReference>
<feature type="binding site" evidence="5">
    <location>
        <begin position="60"/>
        <end position="62"/>
    </location>
    <ligand>
        <name>substrate</name>
    </ligand>
</feature>
<evidence type="ECO:0000256" key="3">
    <source>
        <dbReference type="ARBA" id="ARBA00022857"/>
    </source>
</evidence>
<keyword evidence="2 5" id="KW-0671">Queuosine biosynthesis</keyword>
<dbReference type="InterPro" id="IPR029500">
    <property type="entry name" value="QueF"/>
</dbReference>
<dbReference type="InterPro" id="IPR043133">
    <property type="entry name" value="GTP-CH-I_C/QueF"/>
</dbReference>
<dbReference type="Gene3D" id="3.30.1130.10">
    <property type="match status" value="1"/>
</dbReference>
<keyword evidence="1 5" id="KW-0963">Cytoplasm</keyword>
<dbReference type="EMBL" id="MGDB01000108">
    <property type="protein sequence ID" value="OGL40011.1"/>
    <property type="molecule type" value="Genomic_DNA"/>
</dbReference>
<sequence>MKYGQRAIKASKLEVWGNPTPDRDYEIEISFPEFTCLCPRSGYPDFATISIKYIPDKYIVELKSLKLYFNKYRDEHISHEAAVNKIYDLLKKNLRPKYIEVTGDFNPRGNVKTLIRVSSDMGKIIPPLKPACQQAGRGTSS</sequence>
<dbReference type="EC" id="1.7.1.13" evidence="5"/>
<reference evidence="6 7" key="1">
    <citation type="journal article" date="2016" name="Nat. Commun.">
        <title>Thousands of microbial genomes shed light on interconnected biogeochemical processes in an aquifer system.</title>
        <authorList>
            <person name="Anantharaman K."/>
            <person name="Brown C.T."/>
            <person name="Hug L.A."/>
            <person name="Sharon I."/>
            <person name="Castelle C.J."/>
            <person name="Probst A.J."/>
            <person name="Thomas B.C."/>
            <person name="Singh A."/>
            <person name="Wilkins M.J."/>
            <person name="Karaoz U."/>
            <person name="Brodie E.L."/>
            <person name="Williams K.H."/>
            <person name="Hubbard S.S."/>
            <person name="Banfield J.F."/>
        </authorList>
    </citation>
    <scope>NUCLEOTIDE SEQUENCE [LARGE SCALE GENOMIC DNA]</scope>
</reference>
<dbReference type="NCBIfam" id="TIGR03139">
    <property type="entry name" value="QueF-II"/>
    <property type="match status" value="1"/>
</dbReference>
<dbReference type="InterPro" id="IPR016856">
    <property type="entry name" value="QueF_type1"/>
</dbReference>
<dbReference type="Proteomes" id="UP000178526">
    <property type="component" value="Unassembled WGS sequence"/>
</dbReference>
<evidence type="ECO:0000313" key="6">
    <source>
        <dbReference type="EMBL" id="OGL40011.1"/>
    </source>
</evidence>
<dbReference type="PANTHER" id="PTHR34354:SF1">
    <property type="entry name" value="NADPH-DEPENDENT 7-CYANO-7-DEAZAGUANINE REDUCTASE"/>
    <property type="match status" value="1"/>
</dbReference>
<comment type="pathway">
    <text evidence="5">tRNA modification; tRNA-queuosine biosynthesis.</text>
</comment>
<comment type="catalytic activity">
    <reaction evidence="5">
        <text>7-aminomethyl-7-carbaguanine + 2 NADP(+) = 7-cyano-7-carbaguanine + 2 NADPH + 3 H(+)</text>
        <dbReference type="Rhea" id="RHEA:13409"/>
        <dbReference type="ChEBI" id="CHEBI:15378"/>
        <dbReference type="ChEBI" id="CHEBI:45075"/>
        <dbReference type="ChEBI" id="CHEBI:57783"/>
        <dbReference type="ChEBI" id="CHEBI:58349"/>
        <dbReference type="ChEBI" id="CHEBI:58703"/>
        <dbReference type="EC" id="1.7.1.13"/>
    </reaction>
</comment>
<feature type="active site" description="Thioimide intermediate" evidence="5">
    <location>
        <position position="38"/>
    </location>
</feature>
<dbReference type="SUPFAM" id="SSF55620">
    <property type="entry name" value="Tetrahydrobiopterin biosynthesis enzymes-like"/>
    <property type="match status" value="1"/>
</dbReference>
<gene>
    <name evidence="5" type="primary">queF</name>
    <name evidence="6" type="ORF">A2042_00210</name>
</gene>
<dbReference type="Pfam" id="PF14489">
    <property type="entry name" value="QueF"/>
    <property type="match status" value="1"/>
</dbReference>
<dbReference type="HAMAP" id="MF_00818">
    <property type="entry name" value="QueF_type1"/>
    <property type="match status" value="1"/>
</dbReference>
<keyword evidence="3 5" id="KW-0521">NADP</keyword>
<feature type="active site" description="Proton donor" evidence="5">
    <location>
        <position position="45"/>
    </location>
</feature>
<proteinExistence type="inferred from homology"/>
<dbReference type="UniPathway" id="UPA00392"/>
<comment type="caution">
    <text evidence="6">The sequence shown here is derived from an EMBL/GenBank/DDBJ whole genome shotgun (WGS) entry which is preliminary data.</text>
</comment>